<dbReference type="InterPro" id="IPR039426">
    <property type="entry name" value="TonB-dep_rcpt-like"/>
</dbReference>
<dbReference type="Gene3D" id="2.40.170.20">
    <property type="entry name" value="TonB-dependent receptor, beta-barrel domain"/>
    <property type="match status" value="1"/>
</dbReference>
<dbReference type="GO" id="GO:0009279">
    <property type="term" value="C:cell outer membrane"/>
    <property type="evidence" value="ECO:0007669"/>
    <property type="project" value="UniProtKB-SubCell"/>
</dbReference>
<dbReference type="InterPro" id="IPR036942">
    <property type="entry name" value="Beta-barrel_TonB_sf"/>
</dbReference>
<evidence type="ECO:0000313" key="10">
    <source>
        <dbReference type="Proteomes" id="UP000269669"/>
    </source>
</evidence>
<dbReference type="GO" id="GO:0015344">
    <property type="term" value="F:siderophore uptake transmembrane transporter activity"/>
    <property type="evidence" value="ECO:0007669"/>
    <property type="project" value="TreeGrafter"/>
</dbReference>
<dbReference type="Proteomes" id="UP000269669">
    <property type="component" value="Unassembled WGS sequence"/>
</dbReference>
<organism evidence="9 10">
    <name type="scientific">Edaphobacter aggregans</name>
    <dbReference type="NCBI Taxonomy" id="570835"/>
    <lineage>
        <taxon>Bacteria</taxon>
        <taxon>Pseudomonadati</taxon>
        <taxon>Acidobacteriota</taxon>
        <taxon>Terriglobia</taxon>
        <taxon>Terriglobales</taxon>
        <taxon>Acidobacteriaceae</taxon>
        <taxon>Edaphobacter</taxon>
    </lineage>
</organism>
<dbReference type="InterPro" id="IPR008969">
    <property type="entry name" value="CarboxyPept-like_regulatory"/>
</dbReference>
<keyword evidence="9" id="KW-0645">Protease</keyword>
<evidence type="ECO:0000256" key="5">
    <source>
        <dbReference type="ARBA" id="ARBA00023136"/>
    </source>
</evidence>
<dbReference type="GO" id="GO:0044718">
    <property type="term" value="P:siderophore transmembrane transport"/>
    <property type="evidence" value="ECO:0007669"/>
    <property type="project" value="TreeGrafter"/>
</dbReference>
<evidence type="ECO:0000256" key="4">
    <source>
        <dbReference type="ARBA" id="ARBA00022692"/>
    </source>
</evidence>
<evidence type="ECO:0000313" key="9">
    <source>
        <dbReference type="EMBL" id="RSL16725.1"/>
    </source>
</evidence>
<name>A0A3R9Q9U3_9BACT</name>
<keyword evidence="4" id="KW-0812">Transmembrane</keyword>
<sequence>MHTPLKSHSRNFPGALMRCISMVVFTFVALGVVAYAQETGQIAGTVSDTTGAVVPGVTVTVTNTATNASRSVKATDTGSYVFTGLAPGLYNIAVAATGGLGAFAGKAEVTVGGRLTVDVKLIPAGSMETVTVQGEGGVAVNTQSQEVSQVVDSQQVSQLPSLSRNPYDFVTIAGNISSGDKVTSSGATSTTGDQNQTTRGVGFSLNGQRSTGTQILLDGVENNDTYLTGPALIQIPIDSVQEYRVITSNFGPEYGRASGGVVNVVTKSGTNQFHGGTWWYNRLSAYTSNTVTNAQSGIDKGNFTRNQFGYDIGGPIMKDKLFFFQSTEWIRVRGTANNQSLIPTPQFLAASASNLQDYFTAHGKNPPAYASTLLKSDLLFDPVANPGGVKPTPNGAFDMLPNSTPVFGVVAFQAPANAGGGNPQNTYYLVARGDYNFSDKTTMYGRYANYHEIDEPGGLYSSPYSQFNVGQAIKGQTYLYGLSHVFNPTLVSSTKLSFTRNSTDQSYDTSLQNTPALYMRSGATYQGIQVQLPGFFAINEGTGGLPAAGPQNTSQINQDFDFTKSRHSIKVGVQLFYIQNNISYGAYAQAVQGLGSNAANSLDQFLNGQLAVFKAAANPNGAFPCFRDYTTGNLTVTQACSVQLPASQPSFARSNRYKEWAVYAQDSFKMTPKFVANYGVRYDHLGVLFENHPSLQANFFPGPGSSIPAQIRSGQVLTTPNSPNGRPWNPQYGTVSPRVGFAYDINGDGKTSIRGGFGISYERNFGNVTFNIIQNPPNYAVITVNNTPVTPSNLGPLGGASGNVPLPPTSLRAVDPNIRVASTQFYSLTLERQLANSVVASIGYVGSRGIHLYDVKNYNQQGAGNVYLGDPIVAPTALSNGFSRSNNQYSDINDRGSNGDSHYDGMNIGLQMNDFHRSGLSLTANYTFAHSRDDISSTFSESNSSSNGVGNLGYLNPFNPALDYGASDFDTRHRFVIAPIYQTPWFRTDRSARARLLGGFLLTGIYTVRTGTPFGYSDSGPSLNAGAGSGIPRYLPSAPITNTRFNQALKGGQLAPNLFSLGNLPAAMEFPASSLLAGSYADFGPYPAGMTHRNSFYGPGAWNFDAAVSKTVPITERVSVELRAEGFDLFNHHNMYVLETANDVGGTYDGNPLVIQGRKGGVNGGANDERRFGQFAARITF</sequence>
<dbReference type="RefSeq" id="WP_125485295.1">
    <property type="nucleotide sequence ID" value="NZ_RSDW01000001.1"/>
</dbReference>
<dbReference type="InterPro" id="IPR057601">
    <property type="entry name" value="Oar-like_b-barrel"/>
</dbReference>
<protein>
    <submittedName>
        <fullName evidence="9">Carboxypeptidase family protein</fullName>
    </submittedName>
</protein>
<reference evidence="9 10" key="1">
    <citation type="submission" date="2018-12" db="EMBL/GenBank/DDBJ databases">
        <title>Sequencing of bacterial isolates from soil warming experiment in Harvard Forest, Massachusetts, USA.</title>
        <authorList>
            <person name="Deangelis K."/>
        </authorList>
    </citation>
    <scope>NUCLEOTIDE SEQUENCE [LARGE SCALE GENOMIC DNA]</scope>
    <source>
        <strain evidence="9 10">EB153</strain>
    </source>
</reference>
<evidence type="ECO:0000256" key="3">
    <source>
        <dbReference type="ARBA" id="ARBA00022452"/>
    </source>
</evidence>
<proteinExistence type="predicted"/>
<comment type="caution">
    <text evidence="9">The sequence shown here is derived from an EMBL/GenBank/DDBJ whole genome shotgun (WGS) entry which is preliminary data.</text>
</comment>
<dbReference type="SUPFAM" id="SSF56935">
    <property type="entry name" value="Porins"/>
    <property type="match status" value="1"/>
</dbReference>
<evidence type="ECO:0000256" key="7">
    <source>
        <dbReference type="SAM" id="MobiDB-lite"/>
    </source>
</evidence>
<dbReference type="Gene3D" id="2.60.40.1120">
    <property type="entry name" value="Carboxypeptidase-like, regulatory domain"/>
    <property type="match status" value="1"/>
</dbReference>
<keyword evidence="5" id="KW-0472">Membrane</keyword>
<evidence type="ECO:0000256" key="2">
    <source>
        <dbReference type="ARBA" id="ARBA00022448"/>
    </source>
</evidence>
<evidence type="ECO:0000256" key="6">
    <source>
        <dbReference type="ARBA" id="ARBA00023237"/>
    </source>
</evidence>
<dbReference type="SUPFAM" id="SSF49464">
    <property type="entry name" value="Carboxypeptidase regulatory domain-like"/>
    <property type="match status" value="1"/>
</dbReference>
<keyword evidence="9" id="KW-0121">Carboxypeptidase</keyword>
<evidence type="ECO:0000256" key="1">
    <source>
        <dbReference type="ARBA" id="ARBA00004571"/>
    </source>
</evidence>
<keyword evidence="10" id="KW-1185">Reference proteome</keyword>
<dbReference type="InterPro" id="IPR037066">
    <property type="entry name" value="Plug_dom_sf"/>
</dbReference>
<accession>A0A3R9Q9U3</accession>
<keyword evidence="2" id="KW-0813">Transport</keyword>
<keyword evidence="9" id="KW-0378">Hydrolase</keyword>
<keyword evidence="3" id="KW-1134">Transmembrane beta strand</keyword>
<dbReference type="OrthoDB" id="97893at2"/>
<evidence type="ECO:0000259" key="8">
    <source>
        <dbReference type="Pfam" id="PF25183"/>
    </source>
</evidence>
<feature type="domain" description="TonB-dependent transporter Oar-like beta-barrel" evidence="8">
    <location>
        <begin position="265"/>
        <end position="1138"/>
    </location>
</feature>
<gene>
    <name evidence="9" type="ORF">EDE15_2248</name>
</gene>
<keyword evidence="6" id="KW-0998">Cell outer membrane</keyword>
<dbReference type="PANTHER" id="PTHR30069:SF46">
    <property type="entry name" value="OAR PROTEIN"/>
    <property type="match status" value="1"/>
</dbReference>
<dbReference type="EMBL" id="RSDW01000001">
    <property type="protein sequence ID" value="RSL16725.1"/>
    <property type="molecule type" value="Genomic_DNA"/>
</dbReference>
<dbReference type="Gene3D" id="2.170.130.10">
    <property type="entry name" value="TonB-dependent receptor, plug domain"/>
    <property type="match status" value="1"/>
</dbReference>
<dbReference type="Pfam" id="PF25183">
    <property type="entry name" value="OMP_b-brl_4"/>
    <property type="match status" value="1"/>
</dbReference>
<dbReference type="Pfam" id="PF13620">
    <property type="entry name" value="CarboxypepD_reg"/>
    <property type="match status" value="1"/>
</dbReference>
<dbReference type="AlphaFoldDB" id="A0A3R9Q9U3"/>
<comment type="subcellular location">
    <subcellularLocation>
        <location evidence="1">Cell outer membrane</location>
        <topology evidence="1">Multi-pass membrane protein</topology>
    </subcellularLocation>
</comment>
<dbReference type="GO" id="GO:0004180">
    <property type="term" value="F:carboxypeptidase activity"/>
    <property type="evidence" value="ECO:0007669"/>
    <property type="project" value="UniProtKB-KW"/>
</dbReference>
<dbReference type="PANTHER" id="PTHR30069">
    <property type="entry name" value="TONB-DEPENDENT OUTER MEMBRANE RECEPTOR"/>
    <property type="match status" value="1"/>
</dbReference>
<feature type="region of interest" description="Disordered" evidence="7">
    <location>
        <begin position="180"/>
        <end position="205"/>
    </location>
</feature>